<proteinExistence type="predicted"/>
<gene>
    <name evidence="2" type="ORF">AVEN_84320_1</name>
</gene>
<accession>A0A4Y2FK69</accession>
<feature type="transmembrane region" description="Helical" evidence="1">
    <location>
        <begin position="60"/>
        <end position="78"/>
    </location>
</feature>
<evidence type="ECO:0000313" key="3">
    <source>
        <dbReference type="Proteomes" id="UP000499080"/>
    </source>
</evidence>
<evidence type="ECO:0000313" key="2">
    <source>
        <dbReference type="EMBL" id="GBM41417.1"/>
    </source>
</evidence>
<dbReference type="EMBL" id="BGPR01096254">
    <property type="protein sequence ID" value="GBM41417.1"/>
    <property type="molecule type" value="Genomic_DNA"/>
</dbReference>
<keyword evidence="1" id="KW-0812">Transmembrane</keyword>
<keyword evidence="3" id="KW-1185">Reference proteome</keyword>
<protein>
    <submittedName>
        <fullName evidence="2">Uncharacterized protein</fullName>
    </submittedName>
</protein>
<reference evidence="2 3" key="1">
    <citation type="journal article" date="2019" name="Sci. Rep.">
        <title>Orb-weaving spider Araneus ventricosus genome elucidates the spidroin gene catalogue.</title>
        <authorList>
            <person name="Kono N."/>
            <person name="Nakamura H."/>
            <person name="Ohtoshi R."/>
            <person name="Moran D.A.P."/>
            <person name="Shinohara A."/>
            <person name="Yoshida Y."/>
            <person name="Fujiwara M."/>
            <person name="Mori M."/>
            <person name="Tomita M."/>
            <person name="Arakawa K."/>
        </authorList>
    </citation>
    <scope>NUCLEOTIDE SEQUENCE [LARGE SCALE GENOMIC DNA]</scope>
</reference>
<keyword evidence="1" id="KW-1133">Transmembrane helix</keyword>
<comment type="caution">
    <text evidence="2">The sequence shown here is derived from an EMBL/GenBank/DDBJ whole genome shotgun (WGS) entry which is preliminary data.</text>
</comment>
<sequence>MAHSCRQLAIGRHETILGHTCQTDPSSSQLFRCQSKDILRIVAATEEWIPMVRHLVVMRALRFFGFLPGWLSVVWEFLRFAIQKRL</sequence>
<dbReference type="AlphaFoldDB" id="A0A4Y2FK69"/>
<organism evidence="2 3">
    <name type="scientific">Araneus ventricosus</name>
    <name type="common">Orbweaver spider</name>
    <name type="synonym">Epeira ventricosa</name>
    <dbReference type="NCBI Taxonomy" id="182803"/>
    <lineage>
        <taxon>Eukaryota</taxon>
        <taxon>Metazoa</taxon>
        <taxon>Ecdysozoa</taxon>
        <taxon>Arthropoda</taxon>
        <taxon>Chelicerata</taxon>
        <taxon>Arachnida</taxon>
        <taxon>Araneae</taxon>
        <taxon>Araneomorphae</taxon>
        <taxon>Entelegynae</taxon>
        <taxon>Araneoidea</taxon>
        <taxon>Araneidae</taxon>
        <taxon>Araneus</taxon>
    </lineage>
</organism>
<evidence type="ECO:0000256" key="1">
    <source>
        <dbReference type="SAM" id="Phobius"/>
    </source>
</evidence>
<name>A0A4Y2FK69_ARAVE</name>
<dbReference type="Proteomes" id="UP000499080">
    <property type="component" value="Unassembled WGS sequence"/>
</dbReference>
<keyword evidence="1" id="KW-0472">Membrane</keyword>